<keyword evidence="1" id="KW-0812">Transmembrane</keyword>
<proteinExistence type="predicted"/>
<feature type="transmembrane region" description="Helical" evidence="1">
    <location>
        <begin position="188"/>
        <end position="207"/>
    </location>
</feature>
<evidence type="ECO:0000313" key="2">
    <source>
        <dbReference type="EMBL" id="OHA91464.1"/>
    </source>
</evidence>
<keyword evidence="1" id="KW-1133">Transmembrane helix</keyword>
<evidence type="ECO:0008006" key="4">
    <source>
        <dbReference type="Google" id="ProtNLM"/>
    </source>
</evidence>
<sequence length="274" mass="31282">MEGNSSRNVVSYIIPTVIFIFYSFTWLYIQQFEVSASRDIRQLWGHTYLILSVFGGIAGLFISKKWGGYKSLLGKAIAVLSIGLLFQSFGQIYSSYYVYFYDVESPPYPAIGDIGFFGSVLVYIYGVLLLSRLSGVHFSMRKFQNKIWMFTVPIFMLGLSYFLFLKGYELTGISKVQVFLDFGYPLGQALYVSIAILSLIISWNWLGGVLQKPIWFLIFALIFQSLSDFTFIFQAISGTWYVGGVNDFMYLTSYYLMAMALIHMGSVFKKIKES</sequence>
<evidence type="ECO:0000256" key="1">
    <source>
        <dbReference type="SAM" id="Phobius"/>
    </source>
</evidence>
<gene>
    <name evidence="2" type="ORF">A2665_00855</name>
</gene>
<feature type="transmembrane region" description="Helical" evidence="1">
    <location>
        <begin position="43"/>
        <end position="62"/>
    </location>
</feature>
<feature type="transmembrane region" description="Helical" evidence="1">
    <location>
        <begin position="214"/>
        <end position="236"/>
    </location>
</feature>
<reference evidence="2 3" key="1">
    <citation type="journal article" date="2016" name="Nat. Commun.">
        <title>Thousands of microbial genomes shed light on interconnected biogeochemical processes in an aquifer system.</title>
        <authorList>
            <person name="Anantharaman K."/>
            <person name="Brown C.T."/>
            <person name="Hug L.A."/>
            <person name="Sharon I."/>
            <person name="Castelle C.J."/>
            <person name="Probst A.J."/>
            <person name="Thomas B.C."/>
            <person name="Singh A."/>
            <person name="Wilkins M.J."/>
            <person name="Karaoz U."/>
            <person name="Brodie E.L."/>
            <person name="Williams K.H."/>
            <person name="Hubbard S.S."/>
            <person name="Banfield J.F."/>
        </authorList>
    </citation>
    <scope>NUCLEOTIDE SEQUENCE [LARGE SCALE GENOMIC DNA]</scope>
</reference>
<evidence type="ECO:0000313" key="3">
    <source>
        <dbReference type="Proteomes" id="UP000177746"/>
    </source>
</evidence>
<feature type="transmembrane region" description="Helical" evidence="1">
    <location>
        <begin position="147"/>
        <end position="168"/>
    </location>
</feature>
<dbReference type="EMBL" id="MHVI01000017">
    <property type="protein sequence ID" value="OHA91464.1"/>
    <property type="molecule type" value="Genomic_DNA"/>
</dbReference>
<feature type="transmembrane region" description="Helical" evidence="1">
    <location>
        <begin position="114"/>
        <end position="135"/>
    </location>
</feature>
<accession>A0A1G2T2I9</accession>
<organism evidence="2 3">
    <name type="scientific">Candidatus Zambryskibacteria bacterium RIFCSPHIGHO2_01_FULL_46_30</name>
    <dbReference type="NCBI Taxonomy" id="1802739"/>
    <lineage>
        <taxon>Bacteria</taxon>
        <taxon>Candidatus Zambryskiibacteriota</taxon>
    </lineage>
</organism>
<feature type="transmembrane region" description="Helical" evidence="1">
    <location>
        <begin position="74"/>
        <end position="94"/>
    </location>
</feature>
<feature type="transmembrane region" description="Helical" evidence="1">
    <location>
        <begin position="12"/>
        <end position="31"/>
    </location>
</feature>
<protein>
    <recommendedName>
        <fullName evidence="4">Histidine kinase N-terminal 7TM region domain-containing protein</fullName>
    </recommendedName>
</protein>
<keyword evidence="1" id="KW-0472">Membrane</keyword>
<dbReference type="AlphaFoldDB" id="A0A1G2T2I9"/>
<name>A0A1G2T2I9_9BACT</name>
<dbReference type="Proteomes" id="UP000177746">
    <property type="component" value="Unassembled WGS sequence"/>
</dbReference>
<feature type="transmembrane region" description="Helical" evidence="1">
    <location>
        <begin position="248"/>
        <end position="268"/>
    </location>
</feature>
<comment type="caution">
    <text evidence="2">The sequence shown here is derived from an EMBL/GenBank/DDBJ whole genome shotgun (WGS) entry which is preliminary data.</text>
</comment>